<feature type="transmembrane region" description="Helical" evidence="1">
    <location>
        <begin position="47"/>
        <end position="65"/>
    </location>
</feature>
<keyword evidence="3" id="KW-1185">Reference proteome</keyword>
<dbReference type="InterPro" id="IPR006461">
    <property type="entry name" value="PLAC_motif_containing"/>
</dbReference>
<evidence type="ECO:0000256" key="1">
    <source>
        <dbReference type="SAM" id="Phobius"/>
    </source>
</evidence>
<evidence type="ECO:0000313" key="2">
    <source>
        <dbReference type="EMBL" id="KAA8493864.1"/>
    </source>
</evidence>
<name>A0A5J4YSY6_PORPP</name>
<protein>
    <submittedName>
        <fullName evidence="2">Uncharacterized protein</fullName>
    </submittedName>
</protein>
<keyword evidence="1" id="KW-0812">Transmembrane</keyword>
<dbReference type="EMBL" id="VRMN01000006">
    <property type="protein sequence ID" value="KAA8493864.1"/>
    <property type="molecule type" value="Genomic_DNA"/>
</dbReference>
<gene>
    <name evidence="2" type="ORF">FVE85_5001</name>
</gene>
<accession>A0A5J4YSY6</accession>
<dbReference type="Proteomes" id="UP000324585">
    <property type="component" value="Unassembled WGS sequence"/>
</dbReference>
<keyword evidence="1" id="KW-1133">Transmembrane helix</keyword>
<sequence>MDAPGLFGCCSHPKNAVYTAFCLPCAYGEVHAAATGEEKPCVSGKCILYAILGMIPYVSCYVMSVTRNRVNQQAMVEPTNYLVQCFQFCFCIPCIICQMRAIYDNSHPNKEPHLMTF</sequence>
<organism evidence="2 3">
    <name type="scientific">Porphyridium purpureum</name>
    <name type="common">Red alga</name>
    <name type="synonym">Porphyridium cruentum</name>
    <dbReference type="NCBI Taxonomy" id="35688"/>
    <lineage>
        <taxon>Eukaryota</taxon>
        <taxon>Rhodophyta</taxon>
        <taxon>Bangiophyceae</taxon>
        <taxon>Porphyridiales</taxon>
        <taxon>Porphyridiaceae</taxon>
        <taxon>Porphyridium</taxon>
    </lineage>
</organism>
<dbReference type="AlphaFoldDB" id="A0A5J4YSY6"/>
<reference evidence="3" key="1">
    <citation type="journal article" date="2019" name="Nat. Commun.">
        <title>Expansion of phycobilisome linker gene families in mesophilic red algae.</title>
        <authorList>
            <person name="Lee J."/>
            <person name="Kim D."/>
            <person name="Bhattacharya D."/>
            <person name="Yoon H.S."/>
        </authorList>
    </citation>
    <scope>NUCLEOTIDE SEQUENCE [LARGE SCALE GENOMIC DNA]</scope>
    <source>
        <strain evidence="3">CCMP 1328</strain>
    </source>
</reference>
<dbReference type="Pfam" id="PF04749">
    <property type="entry name" value="PLAC8"/>
    <property type="match status" value="1"/>
</dbReference>
<proteinExistence type="predicted"/>
<evidence type="ECO:0000313" key="3">
    <source>
        <dbReference type="Proteomes" id="UP000324585"/>
    </source>
</evidence>
<keyword evidence="1" id="KW-0472">Membrane</keyword>
<comment type="caution">
    <text evidence="2">The sequence shown here is derived from an EMBL/GenBank/DDBJ whole genome shotgun (WGS) entry which is preliminary data.</text>
</comment>